<gene>
    <name evidence="1" type="ORF">SDC9_170884</name>
</gene>
<organism evidence="1">
    <name type="scientific">bioreactor metagenome</name>
    <dbReference type="NCBI Taxonomy" id="1076179"/>
    <lineage>
        <taxon>unclassified sequences</taxon>
        <taxon>metagenomes</taxon>
        <taxon>ecological metagenomes</taxon>
    </lineage>
</organism>
<dbReference type="EMBL" id="VSSQ01072026">
    <property type="protein sequence ID" value="MPN23496.1"/>
    <property type="molecule type" value="Genomic_DNA"/>
</dbReference>
<proteinExistence type="predicted"/>
<sequence>MGVDSLQLIHNGTDILYTFRNFYAHSSLNTHAQCMAVLLCTEVVESVCQCQCLRVSETFAHFLNTSVYVSAVSIQLFDILAFQRYTKTQNSMCCGVLRSYVHHIFAVIEDNIFFVLYATVGVQFQFGGGIYRFFVIHS</sequence>
<comment type="caution">
    <text evidence="1">The sequence shown here is derived from an EMBL/GenBank/DDBJ whole genome shotgun (WGS) entry which is preliminary data.</text>
</comment>
<evidence type="ECO:0000313" key="1">
    <source>
        <dbReference type="EMBL" id="MPN23496.1"/>
    </source>
</evidence>
<dbReference type="AlphaFoldDB" id="A0A645GBK2"/>
<reference evidence="1" key="1">
    <citation type="submission" date="2019-08" db="EMBL/GenBank/DDBJ databases">
        <authorList>
            <person name="Kucharzyk K."/>
            <person name="Murdoch R.W."/>
            <person name="Higgins S."/>
            <person name="Loffler F."/>
        </authorList>
    </citation>
    <scope>NUCLEOTIDE SEQUENCE</scope>
</reference>
<accession>A0A645GBK2</accession>
<name>A0A645GBK2_9ZZZZ</name>
<protein>
    <submittedName>
        <fullName evidence="1">Uncharacterized protein</fullName>
    </submittedName>
</protein>